<evidence type="ECO:0000256" key="4">
    <source>
        <dbReference type="ARBA" id="ARBA00008539"/>
    </source>
</evidence>
<evidence type="ECO:0000256" key="12">
    <source>
        <dbReference type="ARBA" id="ARBA00023034"/>
    </source>
</evidence>
<organism evidence="22 23">
    <name type="scientific">Periplaneta americana</name>
    <name type="common">American cockroach</name>
    <name type="synonym">Blatta americana</name>
    <dbReference type="NCBI Taxonomy" id="6978"/>
    <lineage>
        <taxon>Eukaryota</taxon>
        <taxon>Metazoa</taxon>
        <taxon>Ecdysozoa</taxon>
        <taxon>Arthropoda</taxon>
        <taxon>Hexapoda</taxon>
        <taxon>Insecta</taxon>
        <taxon>Pterygota</taxon>
        <taxon>Neoptera</taxon>
        <taxon>Polyneoptera</taxon>
        <taxon>Dictyoptera</taxon>
        <taxon>Blattodea</taxon>
        <taxon>Blattoidea</taxon>
        <taxon>Blattidae</taxon>
        <taxon>Blattinae</taxon>
        <taxon>Periplaneta</taxon>
    </lineage>
</organism>
<evidence type="ECO:0000256" key="15">
    <source>
        <dbReference type="ARBA" id="ARBA00023211"/>
    </source>
</evidence>
<dbReference type="PANTHER" id="PTHR46420:SF1">
    <property type="entry name" value="BETA-1,4-GLUCURONYLTRANSFERASE 1"/>
    <property type="match status" value="1"/>
</dbReference>
<keyword evidence="9" id="KW-0479">Metal-binding</keyword>
<dbReference type="Proteomes" id="UP001148838">
    <property type="component" value="Unassembled WGS sequence"/>
</dbReference>
<evidence type="ECO:0000256" key="10">
    <source>
        <dbReference type="ARBA" id="ARBA00022968"/>
    </source>
</evidence>
<dbReference type="EMBL" id="JAJSOF020000031">
    <property type="protein sequence ID" value="KAJ4431629.1"/>
    <property type="molecule type" value="Genomic_DNA"/>
</dbReference>
<evidence type="ECO:0000256" key="5">
    <source>
        <dbReference type="ARBA" id="ARBA00017962"/>
    </source>
</evidence>
<evidence type="ECO:0000313" key="22">
    <source>
        <dbReference type="EMBL" id="KAJ4431629.1"/>
    </source>
</evidence>
<dbReference type="Pfam" id="PF13896">
    <property type="entry name" value="Glyco_transf_49"/>
    <property type="match status" value="1"/>
</dbReference>
<gene>
    <name evidence="22" type="ORF">ANN_20228</name>
</gene>
<evidence type="ECO:0000256" key="7">
    <source>
        <dbReference type="ARBA" id="ARBA00022679"/>
    </source>
</evidence>
<keyword evidence="11" id="KW-1133">Transmembrane helix</keyword>
<dbReference type="PANTHER" id="PTHR46420">
    <property type="entry name" value="BETA-1,4-GLUCURONYLTRANSFERASE 1"/>
    <property type="match status" value="1"/>
</dbReference>
<accession>A0ABQ8SCQ3</accession>
<evidence type="ECO:0000256" key="21">
    <source>
        <dbReference type="SAM" id="MobiDB-lite"/>
    </source>
</evidence>
<comment type="subcellular location">
    <subcellularLocation>
        <location evidence="2">Golgi apparatus membrane</location>
        <topology evidence="2">Single-pass type II membrane protein</topology>
    </subcellularLocation>
</comment>
<evidence type="ECO:0000256" key="6">
    <source>
        <dbReference type="ARBA" id="ARBA00022676"/>
    </source>
</evidence>
<feature type="region of interest" description="Disordered" evidence="21">
    <location>
        <begin position="169"/>
        <end position="194"/>
    </location>
</feature>
<evidence type="ECO:0000256" key="11">
    <source>
        <dbReference type="ARBA" id="ARBA00022989"/>
    </source>
</evidence>
<keyword evidence="15" id="KW-0464">Manganese</keyword>
<evidence type="ECO:0000256" key="3">
    <source>
        <dbReference type="ARBA" id="ARBA00004922"/>
    </source>
</evidence>
<feature type="compositionally biased region" description="Pro residues" evidence="21">
    <location>
        <begin position="172"/>
        <end position="184"/>
    </location>
</feature>
<keyword evidence="14" id="KW-0325">Glycoprotein</keyword>
<evidence type="ECO:0000256" key="17">
    <source>
        <dbReference type="ARBA" id="ARBA00032175"/>
    </source>
</evidence>
<proteinExistence type="inferred from homology"/>
<evidence type="ECO:0000256" key="1">
    <source>
        <dbReference type="ARBA" id="ARBA00001936"/>
    </source>
</evidence>
<keyword evidence="8" id="KW-0812">Transmembrane</keyword>
<evidence type="ECO:0000256" key="2">
    <source>
        <dbReference type="ARBA" id="ARBA00004323"/>
    </source>
</evidence>
<comment type="cofactor">
    <cofactor evidence="1">
        <name>Mn(2+)</name>
        <dbReference type="ChEBI" id="CHEBI:29035"/>
    </cofactor>
</comment>
<comment type="catalytic activity">
    <reaction evidence="20">
        <text>3-O-[beta-D-Xyl-(1-&gt;4)-Rib-ol-P-Rib-ol-P-3-beta-D-GalNAc-(1-&gt;3)-beta-D-GlcNAc-(1-&gt;4)-(O-6-P-alpha-D-Man)]-Thr-[protein] + UDP-alpha-D-glucuronate = 3-O-[beta-D-GlcA-(1-&gt;3)-beta-D-Xyl-(1-&gt;4)-Rib-ol-P-Rib-ol-P-3-beta-D-GalNAc-(1-&gt;3)-beta-D-GlcNAc-(1-&gt;4)-(O-6-P-alpha-D-Man)]-Thr-[protein] + UDP + H(+)</text>
        <dbReference type="Rhea" id="RHEA:46860"/>
        <dbReference type="Rhea" id="RHEA-COMP:15023"/>
        <dbReference type="Rhea" id="RHEA-COMP:17482"/>
        <dbReference type="ChEBI" id="CHEBI:15378"/>
        <dbReference type="ChEBI" id="CHEBI:58052"/>
        <dbReference type="ChEBI" id="CHEBI:58223"/>
        <dbReference type="ChEBI" id="CHEBI:142405"/>
        <dbReference type="ChEBI" id="CHEBI:177336"/>
    </reaction>
</comment>
<comment type="pathway">
    <text evidence="3">Protein modification; protein glycosylation.</text>
</comment>
<evidence type="ECO:0000256" key="9">
    <source>
        <dbReference type="ARBA" id="ARBA00022723"/>
    </source>
</evidence>
<protein>
    <recommendedName>
        <fullName evidence="5">Beta-1,4-glucuronyltransferase 1</fullName>
    </recommendedName>
    <alternativeName>
        <fullName evidence="16">I-beta-1,3-N-acetylglucosaminyltransferase</fullName>
    </alternativeName>
    <alternativeName>
        <fullName evidence="19">N-acetyllactosaminide beta-1,3-N-acetylglucosaminyltransferase</fullName>
    </alternativeName>
    <alternativeName>
        <fullName evidence="17">Poly-N-acetyllactosamine extension enzyme</fullName>
    </alternativeName>
    <alternativeName>
        <fullName evidence="18">UDP-GlcNAc:betaGal beta-1,3-N-acetylglucosaminyltransferase 1</fullName>
    </alternativeName>
</protein>
<sequence length="426" mass="48719">MQHFLWGKLVLVLVAVVAVLQVVHLILLSRLEAKHHHHEEQDDRSVSSGNEAEAAFASLVRSLHQGRVLDTSGEYQLVPNLAPGTRQPPPRPPSTVPDIALVSQCSFNHLHHIVPMVQRWQGPISIAVFAEDHELSEALWGIAGLRLCYSAIRHNVSFQLVSPLPAGGRPPLTVPPDPSPPCQIPSPEANQQKNNYAGKRRFPNNLLRNVARRGTSAEFVLVVDIDMLPSLNLRQDFYDFAVKSRLFSETHHEDKTVYVVPAFEARETVTPPRTKSELLRLADGGDLRPFYIELCWKCQCYVVLLQVHTDYEAWQKEPPSSGLAPLFEVLWKDPWEPFYISRNSVPFYDERFKQYGFNRISQVCELHVAGYKFSVLNNAFLVHRGLKTTASFHETKDLDQERNRLLFRQFKTELREKYPESSRRCY</sequence>
<evidence type="ECO:0000256" key="19">
    <source>
        <dbReference type="ARBA" id="ARBA00033291"/>
    </source>
</evidence>
<evidence type="ECO:0000256" key="8">
    <source>
        <dbReference type="ARBA" id="ARBA00022692"/>
    </source>
</evidence>
<dbReference type="InterPro" id="IPR043189">
    <property type="entry name" value="B4GAT1"/>
</dbReference>
<evidence type="ECO:0000256" key="18">
    <source>
        <dbReference type="ARBA" id="ARBA00032181"/>
    </source>
</evidence>
<comment type="caution">
    <text evidence="22">The sequence shown here is derived from an EMBL/GenBank/DDBJ whole genome shotgun (WGS) entry which is preliminary data.</text>
</comment>
<keyword evidence="12" id="KW-0333">Golgi apparatus</keyword>
<keyword evidence="23" id="KW-1185">Reference proteome</keyword>
<evidence type="ECO:0000256" key="13">
    <source>
        <dbReference type="ARBA" id="ARBA00023136"/>
    </source>
</evidence>
<reference evidence="22 23" key="1">
    <citation type="journal article" date="2022" name="Allergy">
        <title>Genome assembly and annotation of Periplaneta americana reveal a comprehensive cockroach allergen profile.</title>
        <authorList>
            <person name="Wang L."/>
            <person name="Xiong Q."/>
            <person name="Saelim N."/>
            <person name="Wang L."/>
            <person name="Nong W."/>
            <person name="Wan A.T."/>
            <person name="Shi M."/>
            <person name="Liu X."/>
            <person name="Cao Q."/>
            <person name="Hui J.H.L."/>
            <person name="Sookrung N."/>
            <person name="Leung T.F."/>
            <person name="Tungtrongchitr A."/>
            <person name="Tsui S.K.W."/>
        </authorList>
    </citation>
    <scope>NUCLEOTIDE SEQUENCE [LARGE SCALE GENOMIC DNA]</scope>
    <source>
        <strain evidence="22">PWHHKU_190912</strain>
    </source>
</reference>
<keyword evidence="6" id="KW-0328">Glycosyltransferase</keyword>
<evidence type="ECO:0000256" key="14">
    <source>
        <dbReference type="ARBA" id="ARBA00023180"/>
    </source>
</evidence>
<comment type="similarity">
    <text evidence="4">Belongs to the glycosyltransferase 49 family.</text>
</comment>
<keyword evidence="7" id="KW-0808">Transferase</keyword>
<evidence type="ECO:0000256" key="20">
    <source>
        <dbReference type="ARBA" id="ARBA00047852"/>
    </source>
</evidence>
<evidence type="ECO:0000256" key="16">
    <source>
        <dbReference type="ARBA" id="ARBA00030723"/>
    </source>
</evidence>
<name>A0ABQ8SCQ3_PERAM</name>
<evidence type="ECO:0000313" key="23">
    <source>
        <dbReference type="Proteomes" id="UP001148838"/>
    </source>
</evidence>
<keyword evidence="10" id="KW-0735">Signal-anchor</keyword>
<keyword evidence="13" id="KW-0472">Membrane</keyword>